<reference evidence="3" key="2">
    <citation type="submission" date="2019-05" db="EMBL/GenBank/DDBJ databases">
        <title>Chlorella vulgaris UTEX259 complete mitochondrial genome.</title>
        <authorList>
            <person name="Wang Y."/>
            <person name="Xu X."/>
        </authorList>
    </citation>
    <scope>NUCLEOTIDE SEQUENCE</scope>
    <source>
        <strain evidence="3">UTEX259</strain>
    </source>
</reference>
<dbReference type="InterPro" id="IPR027434">
    <property type="entry name" value="Homing_endonucl"/>
</dbReference>
<feature type="domain" description="Homing endonuclease LAGLIDADG" evidence="1">
    <location>
        <begin position="9"/>
        <end position="108"/>
    </location>
</feature>
<name>Q9B7G7_CHLVU</name>
<dbReference type="SUPFAM" id="SSF55608">
    <property type="entry name" value="Homing endonucleases"/>
    <property type="match status" value="1"/>
</dbReference>
<gene>
    <name evidence="3" type="primary">orf166</name>
</gene>
<keyword evidence="2" id="KW-0540">Nuclease</keyword>
<accession>Q9B7G7</accession>
<dbReference type="GO" id="GO:0004519">
    <property type="term" value="F:endonuclease activity"/>
    <property type="evidence" value="ECO:0007669"/>
    <property type="project" value="UniProtKB-KW"/>
</dbReference>
<dbReference type="InterPro" id="IPR004860">
    <property type="entry name" value="LAGLIDADG_dom"/>
</dbReference>
<dbReference type="EMBL" id="MK948103">
    <property type="protein sequence ID" value="QGN75126.1"/>
    <property type="molecule type" value="Genomic_DNA"/>
</dbReference>
<sequence length="166" mass="19372">MKKITSDYIVGFVDGEGCFTLHIIKKKQSAFGFYFTPSFSVSQNTNSVRVLQDIQQFFHCGFIRNDKKTSKYEVRDLKNLTTYIIPFFKKNKLRTMKNKDFQIFCEICGLLNQKQHYTVSGAQKLLDLAFSMNQNGVNRRKEKTHYLESIQESKFTNLPISNKVKV</sequence>
<keyword evidence="2" id="KW-0496">Mitochondrion</keyword>
<evidence type="ECO:0000259" key="1">
    <source>
        <dbReference type="Pfam" id="PF00961"/>
    </source>
</evidence>
<geneLocation type="mitochondrion" evidence="2"/>
<proteinExistence type="predicted"/>
<dbReference type="PANTHER" id="PTHR36181:SF2">
    <property type="entry name" value="INTRON-ENCODED ENDONUCLEASE AI3-RELATED"/>
    <property type="match status" value="1"/>
</dbReference>
<evidence type="ECO:0000313" key="2">
    <source>
        <dbReference type="EMBL" id="AAG61148.1"/>
    </source>
</evidence>
<dbReference type="EMBL" id="AY008338">
    <property type="protein sequence ID" value="AAG61148.1"/>
    <property type="molecule type" value="Genomic_DNA"/>
</dbReference>
<organism evidence="2">
    <name type="scientific">Chlorella vulgaris</name>
    <name type="common">Green alga</name>
    <dbReference type="NCBI Taxonomy" id="3077"/>
    <lineage>
        <taxon>Eukaryota</taxon>
        <taxon>Viridiplantae</taxon>
        <taxon>Chlorophyta</taxon>
        <taxon>core chlorophytes</taxon>
        <taxon>Trebouxiophyceae</taxon>
        <taxon>Chlorellales</taxon>
        <taxon>Chlorellaceae</taxon>
        <taxon>Chlorella clade</taxon>
        <taxon>Chlorella</taxon>
    </lineage>
</organism>
<dbReference type="GO" id="GO:0005739">
    <property type="term" value="C:mitochondrion"/>
    <property type="evidence" value="ECO:0007669"/>
    <property type="project" value="UniProtKB-ARBA"/>
</dbReference>
<protein>
    <submittedName>
        <fullName evidence="2">Putative site-specific DNA endonuclease</fullName>
    </submittedName>
</protein>
<dbReference type="InterPro" id="IPR051289">
    <property type="entry name" value="LAGLIDADG_Endonuclease"/>
</dbReference>
<dbReference type="Pfam" id="PF00961">
    <property type="entry name" value="LAGLIDADG_1"/>
    <property type="match status" value="1"/>
</dbReference>
<keyword evidence="2" id="KW-0255">Endonuclease</keyword>
<keyword evidence="2" id="KW-0378">Hydrolase</keyword>
<evidence type="ECO:0000313" key="3">
    <source>
        <dbReference type="EMBL" id="QGN75126.1"/>
    </source>
</evidence>
<reference evidence="2" key="1">
    <citation type="journal article" date="2001" name="Nucleic Acids Res.">
        <title>Rapid evolution of the DNA-binding site in LAGLIDADG homing endonucleases.</title>
        <authorList>
            <person name="Lucas P."/>
            <person name="Otis C."/>
            <person name="Mercier J.P."/>
            <person name="Turmel M."/>
            <person name="Lemieux C."/>
        </authorList>
    </citation>
    <scope>NUCLEOTIDE SEQUENCE</scope>
    <source>
        <strain evidence="2">UTEX 259</strain>
    </source>
</reference>
<dbReference type="Gene3D" id="3.10.28.10">
    <property type="entry name" value="Homing endonucleases"/>
    <property type="match status" value="1"/>
</dbReference>
<dbReference type="PANTHER" id="PTHR36181">
    <property type="entry name" value="INTRON-ENCODED ENDONUCLEASE AI3-RELATED"/>
    <property type="match status" value="1"/>
</dbReference>
<dbReference type="AlphaFoldDB" id="Q9B7G7"/>